<keyword evidence="4" id="KW-1185">Reference proteome</keyword>
<gene>
    <name evidence="3" type="ORF">ACFOMF_10690</name>
</gene>
<dbReference type="PANTHER" id="PTHR10357">
    <property type="entry name" value="ALPHA-AMYLASE FAMILY MEMBER"/>
    <property type="match status" value="1"/>
</dbReference>
<dbReference type="EC" id="3.2.1.20" evidence="3"/>
<dbReference type="Gene3D" id="3.20.20.80">
    <property type="entry name" value="Glycosidases"/>
    <property type="match status" value="1"/>
</dbReference>
<dbReference type="Proteomes" id="UP001595630">
    <property type="component" value="Unassembled WGS sequence"/>
</dbReference>
<evidence type="ECO:0000313" key="4">
    <source>
        <dbReference type="Proteomes" id="UP001595630"/>
    </source>
</evidence>
<evidence type="ECO:0000259" key="2">
    <source>
        <dbReference type="SMART" id="SM00642"/>
    </source>
</evidence>
<evidence type="ECO:0000256" key="1">
    <source>
        <dbReference type="ARBA" id="ARBA00008061"/>
    </source>
</evidence>
<dbReference type="Pfam" id="PF00128">
    <property type="entry name" value="Alpha-amylase"/>
    <property type="match status" value="1"/>
</dbReference>
<evidence type="ECO:0000313" key="3">
    <source>
        <dbReference type="EMBL" id="MFC3608244.1"/>
    </source>
</evidence>
<proteinExistence type="inferred from homology"/>
<dbReference type="GO" id="GO:0004558">
    <property type="term" value="F:alpha-1,4-glucosidase activity"/>
    <property type="evidence" value="ECO:0007669"/>
    <property type="project" value="UniProtKB-EC"/>
</dbReference>
<dbReference type="EMBL" id="JBHRXZ010000022">
    <property type="protein sequence ID" value="MFC3608244.1"/>
    <property type="molecule type" value="Genomic_DNA"/>
</dbReference>
<keyword evidence="3" id="KW-0326">Glycosidase</keyword>
<name>A0ABV7T6E2_9GAMM</name>
<dbReference type="SUPFAM" id="SSF51011">
    <property type="entry name" value="Glycosyl hydrolase domain"/>
    <property type="match status" value="1"/>
</dbReference>
<dbReference type="SMART" id="SM00642">
    <property type="entry name" value="Aamy"/>
    <property type="match status" value="1"/>
</dbReference>
<dbReference type="Gene3D" id="2.60.40.1180">
    <property type="entry name" value="Golgi alpha-mannosidase II"/>
    <property type="match status" value="1"/>
</dbReference>
<feature type="domain" description="Glycosyl hydrolase family 13 catalytic" evidence="2">
    <location>
        <begin position="13"/>
        <end position="408"/>
    </location>
</feature>
<dbReference type="InterPro" id="IPR045857">
    <property type="entry name" value="O16G_dom_2"/>
</dbReference>
<dbReference type="InterPro" id="IPR013780">
    <property type="entry name" value="Glyco_hydro_b"/>
</dbReference>
<dbReference type="SUPFAM" id="SSF51445">
    <property type="entry name" value="(Trans)glycosidases"/>
    <property type="match status" value="1"/>
</dbReference>
<dbReference type="Gene3D" id="3.90.400.10">
    <property type="entry name" value="Oligo-1,6-glucosidase, Domain 2"/>
    <property type="match status" value="1"/>
</dbReference>
<comment type="similarity">
    <text evidence="1">Belongs to the glycosyl hydrolase 13 family.</text>
</comment>
<sequence length="550" mass="62147">MTQDWRSDVAIYQIYPRSFQDSDGDGIGDLEGIRQRLPYVAALGVDAVWISPFVRSPMKDFGYDVEDFCDIEPMFGDLETFDALVADAHALGLRVIMDQVWNHTSDRHPWFQESRRNRDNPKADWYVWEDPAADGGPPNNWRATFGGSAWAFDESRRQYYLHNFLESQPDLNWYNPAVRDAIREVGRFWLDRGVDGFRLDVINFICHDRSLADNPERPTGIPRPAGAGRTDPYFDRINRGTVCRPENLGMLSEIRQMADHYPGTLLLGEISSAEDSLADAAGYVANGRLHLAYNASLISDEPFTAEGLYRLLGRSLELFPHNRLCWTFGTHDFPRLKGRWSQHSLLEPDLAHRLDVLLASLLVGLPGACCIYQGDELGLTQAQLAFEDLRDPYGIANWPNIHGRDGCRTPMPWSTGQAHAGFTEGARPWLPMPAEHLPLAVDRQQAEAGSLLNEYRRLLQWRRNVPAMRGGETRLFPVQGDVLALERGEGGERILCAYNLSDEPASLALHRLHDEARRYSLCEEISPGVELHERTLQLPPFGAAFVLAPR</sequence>
<reference evidence="4" key="1">
    <citation type="journal article" date="2019" name="Int. J. Syst. Evol. Microbiol.">
        <title>The Global Catalogue of Microorganisms (GCM) 10K type strain sequencing project: providing services to taxonomists for standard genome sequencing and annotation.</title>
        <authorList>
            <consortium name="The Broad Institute Genomics Platform"/>
            <consortium name="The Broad Institute Genome Sequencing Center for Infectious Disease"/>
            <person name="Wu L."/>
            <person name="Ma J."/>
        </authorList>
    </citation>
    <scope>NUCLEOTIDE SEQUENCE [LARGE SCALE GENOMIC DNA]</scope>
    <source>
        <strain evidence="4">KCTC 42447</strain>
    </source>
</reference>
<accession>A0ABV7T6E2</accession>
<dbReference type="PANTHER" id="PTHR10357:SF179">
    <property type="entry name" value="NEUTRAL AND BASIC AMINO ACID TRANSPORT PROTEIN RBAT"/>
    <property type="match status" value="1"/>
</dbReference>
<comment type="caution">
    <text evidence="3">The sequence shown here is derived from an EMBL/GenBank/DDBJ whole genome shotgun (WGS) entry which is preliminary data.</text>
</comment>
<dbReference type="RefSeq" id="WP_386364600.1">
    <property type="nucleotide sequence ID" value="NZ_JBHRXZ010000022.1"/>
</dbReference>
<dbReference type="InterPro" id="IPR006047">
    <property type="entry name" value="GH13_cat_dom"/>
</dbReference>
<dbReference type="InterPro" id="IPR017853">
    <property type="entry name" value="GH"/>
</dbReference>
<dbReference type="CDD" id="cd11330">
    <property type="entry name" value="AmyAc_OligoGlu"/>
    <property type="match status" value="1"/>
</dbReference>
<protein>
    <submittedName>
        <fullName evidence="3">Alpha-glucosidase</fullName>
        <ecNumber evidence="3">3.2.1.20</ecNumber>
    </submittedName>
</protein>
<organism evidence="3 4">
    <name type="scientific">Stutzerimonas tarimensis</name>
    <dbReference type="NCBI Taxonomy" id="1507735"/>
    <lineage>
        <taxon>Bacteria</taxon>
        <taxon>Pseudomonadati</taxon>
        <taxon>Pseudomonadota</taxon>
        <taxon>Gammaproteobacteria</taxon>
        <taxon>Pseudomonadales</taxon>
        <taxon>Pseudomonadaceae</taxon>
        <taxon>Stutzerimonas</taxon>
    </lineage>
</organism>
<keyword evidence="3" id="KW-0378">Hydrolase</keyword>